<keyword evidence="5" id="KW-1185">Reference proteome</keyword>
<reference evidence="4" key="3">
    <citation type="submission" date="2016-11" db="EMBL/GenBank/DDBJ databases">
        <authorList>
            <person name="Jaros S."/>
            <person name="Januszkiewicz K."/>
            <person name="Wedrychowicz H."/>
        </authorList>
    </citation>
    <scope>NUCLEOTIDE SEQUENCE [LARGE SCALE GENOMIC DNA]</scope>
    <source>
        <strain evidence="4">C3</strain>
    </source>
</reference>
<organism evidence="4 5">
    <name type="scientific">Selenomonas ruminantium</name>
    <dbReference type="NCBI Taxonomy" id="971"/>
    <lineage>
        <taxon>Bacteria</taxon>
        <taxon>Bacillati</taxon>
        <taxon>Bacillota</taxon>
        <taxon>Negativicutes</taxon>
        <taxon>Selenomonadales</taxon>
        <taxon>Selenomonadaceae</taxon>
        <taxon>Selenomonas</taxon>
    </lineage>
</organism>
<name>A0A1K1N8G9_SELRU</name>
<dbReference type="RefSeq" id="WP_026759314.1">
    <property type="nucleotide sequence ID" value="NZ_FNQG01000011.1"/>
</dbReference>
<dbReference type="EMBL" id="FPJA01000005">
    <property type="protein sequence ID" value="SFW31667.1"/>
    <property type="molecule type" value="Genomic_DNA"/>
</dbReference>
<sequence length="137" mass="15343">MAGKIKNCPMCGKLFNDTGHKVCMDCYDQILEKEREVVAYVRDHRGAKIPEICEATGAPAGMIKKMIREGRFEQIGVKMTYPCEKCGAPIISGKICQQCEEKARSELQKQASLQAAARQMAKVDQNRGQGFRSKERD</sequence>
<proteinExistence type="predicted"/>
<dbReference type="Proteomes" id="UP000183843">
    <property type="component" value="Unassembled WGS sequence"/>
</dbReference>
<evidence type="ECO:0000313" key="5">
    <source>
        <dbReference type="Proteomes" id="UP000182958"/>
    </source>
</evidence>
<evidence type="ECO:0008006" key="8">
    <source>
        <dbReference type="Google" id="ProtNLM"/>
    </source>
</evidence>
<dbReference type="EMBL" id="FNQG01000011">
    <property type="protein sequence ID" value="SEA22707.1"/>
    <property type="molecule type" value="Genomic_DNA"/>
</dbReference>
<accession>A0A1K1N8G9</accession>
<dbReference type="Proteomes" id="UP000182958">
    <property type="component" value="Unassembled WGS sequence"/>
</dbReference>
<evidence type="ECO:0000313" key="4">
    <source>
        <dbReference type="EMBL" id="SFW31667.1"/>
    </source>
</evidence>
<reference evidence="6 7" key="1">
    <citation type="submission" date="2016-10" db="EMBL/GenBank/DDBJ databases">
        <authorList>
            <person name="de Groot N.N."/>
        </authorList>
    </citation>
    <scope>NUCLEOTIDE SEQUENCE [LARGE SCALE GENOMIC DNA]</scope>
    <source>
        <strain evidence="2 6">DSM 2872</strain>
        <strain evidence="3 7">L14</strain>
    </source>
</reference>
<evidence type="ECO:0000256" key="1">
    <source>
        <dbReference type="SAM" id="MobiDB-lite"/>
    </source>
</evidence>
<dbReference type="EMBL" id="FOJX01000012">
    <property type="protein sequence ID" value="SFB11550.1"/>
    <property type="molecule type" value="Genomic_DNA"/>
</dbReference>
<protein>
    <recommendedName>
        <fullName evidence="8">Flagellar operon protein TIGR03826</fullName>
    </recommendedName>
</protein>
<reference evidence="5" key="2">
    <citation type="submission" date="2016-11" db="EMBL/GenBank/DDBJ databases">
        <authorList>
            <person name="Varghese N."/>
            <person name="Submissions S."/>
        </authorList>
    </citation>
    <scope>NUCLEOTIDE SEQUENCE [LARGE SCALE GENOMIC DNA]</scope>
    <source>
        <strain evidence="5">C3</strain>
    </source>
</reference>
<feature type="region of interest" description="Disordered" evidence="1">
    <location>
        <begin position="118"/>
        <end position="137"/>
    </location>
</feature>
<dbReference type="Proteomes" id="UP000183469">
    <property type="component" value="Unassembled WGS sequence"/>
</dbReference>
<evidence type="ECO:0000313" key="3">
    <source>
        <dbReference type="EMBL" id="SFB11550.1"/>
    </source>
</evidence>
<evidence type="ECO:0000313" key="7">
    <source>
        <dbReference type="Proteomes" id="UP000183843"/>
    </source>
</evidence>
<gene>
    <name evidence="4" type="ORF">SAMN02910323_1259</name>
    <name evidence="3" type="ORF">SAMN05216587_11235</name>
    <name evidence="2" type="ORF">SAMN05660648_02414</name>
</gene>
<evidence type="ECO:0000313" key="2">
    <source>
        <dbReference type="EMBL" id="SEA22707.1"/>
    </source>
</evidence>
<dbReference type="AlphaFoldDB" id="A0A1K1N8G9"/>
<evidence type="ECO:0000313" key="6">
    <source>
        <dbReference type="Proteomes" id="UP000183469"/>
    </source>
</evidence>
<dbReference type="OrthoDB" id="1739831at2"/>